<evidence type="ECO:0000259" key="2">
    <source>
        <dbReference type="PROSITE" id="PS51767"/>
    </source>
</evidence>
<name>A0A3L6TWL8_PANMI</name>
<feature type="domain" description="Peptidase A1" evidence="2">
    <location>
        <begin position="41"/>
        <end position="102"/>
    </location>
</feature>
<feature type="compositionally biased region" description="Low complexity" evidence="1">
    <location>
        <begin position="77"/>
        <end position="88"/>
    </location>
</feature>
<sequence>MAAGLGAAPSRRSPPRSKAAARSAPARPARRSPGPQGHGRTRPSWLLGTPAQQLLLAVDTSNDAAWIPCAGCAGCPTSTPFNPTATTTQREQGSRRRCLFVS</sequence>
<dbReference type="Gene3D" id="2.40.70.10">
    <property type="entry name" value="Acid Proteases"/>
    <property type="match status" value="1"/>
</dbReference>
<dbReference type="EMBL" id="PQIB02000001">
    <property type="protein sequence ID" value="RLN43328.1"/>
    <property type="molecule type" value="Genomic_DNA"/>
</dbReference>
<feature type="region of interest" description="Disordered" evidence="1">
    <location>
        <begin position="77"/>
        <end position="102"/>
    </location>
</feature>
<gene>
    <name evidence="3" type="ORF">C2845_PM01G40320</name>
</gene>
<dbReference type="AlphaFoldDB" id="A0A3L6TWL8"/>
<dbReference type="InterPro" id="IPR021109">
    <property type="entry name" value="Peptidase_aspartic_dom_sf"/>
</dbReference>
<dbReference type="InterPro" id="IPR033121">
    <property type="entry name" value="PEPTIDASE_A1"/>
</dbReference>
<comment type="caution">
    <text evidence="3">The sequence shown here is derived from an EMBL/GenBank/DDBJ whole genome shotgun (WGS) entry which is preliminary data.</text>
</comment>
<feature type="compositionally biased region" description="Low complexity" evidence="1">
    <location>
        <begin position="7"/>
        <end position="33"/>
    </location>
</feature>
<dbReference type="Proteomes" id="UP000275267">
    <property type="component" value="Unassembled WGS sequence"/>
</dbReference>
<evidence type="ECO:0000313" key="3">
    <source>
        <dbReference type="EMBL" id="RLN43328.1"/>
    </source>
</evidence>
<keyword evidence="4" id="KW-1185">Reference proteome</keyword>
<proteinExistence type="predicted"/>
<dbReference type="SUPFAM" id="SSF50630">
    <property type="entry name" value="Acid proteases"/>
    <property type="match status" value="1"/>
</dbReference>
<reference evidence="4" key="1">
    <citation type="journal article" date="2019" name="Nat. Commun.">
        <title>The genome of broomcorn millet.</title>
        <authorList>
            <person name="Zou C."/>
            <person name="Miki D."/>
            <person name="Li D."/>
            <person name="Tang Q."/>
            <person name="Xiao L."/>
            <person name="Rajput S."/>
            <person name="Deng P."/>
            <person name="Jia W."/>
            <person name="Huang R."/>
            <person name="Zhang M."/>
            <person name="Sun Y."/>
            <person name="Hu J."/>
            <person name="Fu X."/>
            <person name="Schnable P.S."/>
            <person name="Li F."/>
            <person name="Zhang H."/>
            <person name="Feng B."/>
            <person name="Zhu X."/>
            <person name="Liu R."/>
            <person name="Schnable J.C."/>
            <person name="Zhu J.-K."/>
            <person name="Zhang H."/>
        </authorList>
    </citation>
    <scope>NUCLEOTIDE SEQUENCE [LARGE SCALE GENOMIC DNA]</scope>
</reference>
<dbReference type="STRING" id="4540.A0A3L6TWL8"/>
<dbReference type="PROSITE" id="PS51767">
    <property type="entry name" value="PEPTIDASE_A1"/>
    <property type="match status" value="1"/>
</dbReference>
<evidence type="ECO:0000256" key="1">
    <source>
        <dbReference type="SAM" id="MobiDB-lite"/>
    </source>
</evidence>
<dbReference type="GO" id="GO:0003677">
    <property type="term" value="F:DNA binding"/>
    <property type="evidence" value="ECO:0007669"/>
    <property type="project" value="UniProtKB-KW"/>
</dbReference>
<accession>A0A3L6TWL8</accession>
<feature type="region of interest" description="Disordered" evidence="1">
    <location>
        <begin position="1"/>
        <end position="47"/>
    </location>
</feature>
<evidence type="ECO:0000313" key="4">
    <source>
        <dbReference type="Proteomes" id="UP000275267"/>
    </source>
</evidence>
<protein>
    <submittedName>
        <fullName evidence="3">Nucleoid DNA-binding-like protein</fullName>
    </submittedName>
</protein>
<organism evidence="3 4">
    <name type="scientific">Panicum miliaceum</name>
    <name type="common">Proso millet</name>
    <name type="synonym">Broomcorn millet</name>
    <dbReference type="NCBI Taxonomy" id="4540"/>
    <lineage>
        <taxon>Eukaryota</taxon>
        <taxon>Viridiplantae</taxon>
        <taxon>Streptophyta</taxon>
        <taxon>Embryophyta</taxon>
        <taxon>Tracheophyta</taxon>
        <taxon>Spermatophyta</taxon>
        <taxon>Magnoliopsida</taxon>
        <taxon>Liliopsida</taxon>
        <taxon>Poales</taxon>
        <taxon>Poaceae</taxon>
        <taxon>PACMAD clade</taxon>
        <taxon>Panicoideae</taxon>
        <taxon>Panicodae</taxon>
        <taxon>Paniceae</taxon>
        <taxon>Panicinae</taxon>
        <taxon>Panicum</taxon>
        <taxon>Panicum sect. Panicum</taxon>
    </lineage>
</organism>
<dbReference type="Pfam" id="PF00026">
    <property type="entry name" value="Asp"/>
    <property type="match status" value="1"/>
</dbReference>